<dbReference type="Proteomes" id="UP000767291">
    <property type="component" value="Unassembled WGS sequence"/>
</dbReference>
<keyword evidence="3" id="KW-1185">Reference proteome</keyword>
<evidence type="ECO:0008006" key="4">
    <source>
        <dbReference type="Google" id="ProtNLM"/>
    </source>
</evidence>
<reference evidence="2 3" key="1">
    <citation type="submission" date="2021-03" db="EMBL/GenBank/DDBJ databases">
        <title>Genomic Encyclopedia of Type Strains, Phase IV (KMG-IV): sequencing the most valuable type-strain genomes for metagenomic binning, comparative biology and taxonomic classification.</title>
        <authorList>
            <person name="Goeker M."/>
        </authorList>
    </citation>
    <scope>NUCLEOTIDE SEQUENCE [LARGE SCALE GENOMIC DNA]</scope>
    <source>
        <strain evidence="2 3">DSM 1289</strain>
    </source>
</reference>
<accession>A0ABS4EBF8</accession>
<feature type="signal peptide" evidence="1">
    <location>
        <begin position="1"/>
        <end position="19"/>
    </location>
</feature>
<sequence length="203" mass="24216">MRKILIVASMLLLVFTVGCNSKNDTGNNQKDKNVEILSNKKYKERINLVLDESRKYISDYTYVHDEEEYVEKTPENEEYQKLLESYKINEKKYKEMGEKFSKFRSKDEETNKIHDKLIKIFIDKSNNFKERDELETKIREFGVEESVNELEIEAGTVPENLMSEKERNEIDLRIDELDRLIYEDNTLIDVWNELERNLGVNLD</sequence>
<dbReference type="EMBL" id="JAGGJX010000002">
    <property type="protein sequence ID" value="MBP1855277.1"/>
    <property type="molecule type" value="Genomic_DNA"/>
</dbReference>
<evidence type="ECO:0000313" key="2">
    <source>
        <dbReference type="EMBL" id="MBP1855277.1"/>
    </source>
</evidence>
<name>A0ABS4EBF8_9FIRM</name>
<dbReference type="RefSeq" id="WP_209456720.1">
    <property type="nucleotide sequence ID" value="NZ_BAAACS010000002.1"/>
</dbReference>
<comment type="caution">
    <text evidence="2">The sequence shown here is derived from an EMBL/GenBank/DDBJ whole genome shotgun (WGS) entry which is preliminary data.</text>
</comment>
<proteinExistence type="predicted"/>
<keyword evidence="1" id="KW-0732">Signal</keyword>
<dbReference type="PROSITE" id="PS51257">
    <property type="entry name" value="PROKAR_LIPOPROTEIN"/>
    <property type="match status" value="1"/>
</dbReference>
<evidence type="ECO:0000256" key="1">
    <source>
        <dbReference type="SAM" id="SignalP"/>
    </source>
</evidence>
<gene>
    <name evidence="2" type="ORF">J2Z43_001670</name>
</gene>
<organism evidence="2 3">
    <name type="scientific">Metaclostridioides mangenotii</name>
    <dbReference type="NCBI Taxonomy" id="1540"/>
    <lineage>
        <taxon>Bacteria</taxon>
        <taxon>Bacillati</taxon>
        <taxon>Bacillota</taxon>
        <taxon>Clostridia</taxon>
        <taxon>Peptostreptococcales</taxon>
        <taxon>Peptostreptococcaceae</taxon>
        <taxon>Metaclostridioides</taxon>
    </lineage>
</organism>
<protein>
    <recommendedName>
        <fullName evidence="4">Lipoprotein</fullName>
    </recommendedName>
</protein>
<feature type="chain" id="PRO_5045599429" description="Lipoprotein" evidence="1">
    <location>
        <begin position="20"/>
        <end position="203"/>
    </location>
</feature>
<evidence type="ECO:0000313" key="3">
    <source>
        <dbReference type="Proteomes" id="UP000767291"/>
    </source>
</evidence>